<keyword evidence="2" id="KW-1185">Reference proteome</keyword>
<dbReference type="Proteomes" id="UP000321901">
    <property type="component" value="Unassembled WGS sequence"/>
</dbReference>
<proteinExistence type="predicted"/>
<evidence type="ECO:0000313" key="2">
    <source>
        <dbReference type="Proteomes" id="UP000321901"/>
    </source>
</evidence>
<dbReference type="RefSeq" id="WP_170232620.1">
    <property type="nucleotide sequence ID" value="NZ_BJYL01000016.1"/>
</dbReference>
<comment type="caution">
    <text evidence="1">The sequence shown here is derived from an EMBL/GenBank/DDBJ whole genome shotgun (WGS) entry which is preliminary data.</text>
</comment>
<dbReference type="EMBL" id="BJYL01000016">
    <property type="protein sequence ID" value="GEN83015.1"/>
    <property type="molecule type" value="Genomic_DNA"/>
</dbReference>
<evidence type="ECO:0000313" key="1">
    <source>
        <dbReference type="EMBL" id="GEN83015.1"/>
    </source>
</evidence>
<protein>
    <recommendedName>
        <fullName evidence="3">Competence protein ComFB</fullName>
    </recommendedName>
</protein>
<dbReference type="AlphaFoldDB" id="A0A511Z6E4"/>
<sequence>MTIYNVMEEVVRDVLHQYKNELHLSCDCDRCIDDIMAISLNQLKPHYIVNEKHRPYIRAGHVADRQGATNILSTVVKAARIVSESPRCENITKE</sequence>
<gene>
    <name evidence="1" type="ORF">SLU01_13270</name>
</gene>
<reference evidence="1 2" key="1">
    <citation type="submission" date="2019-07" db="EMBL/GenBank/DDBJ databases">
        <title>Whole genome shotgun sequence of Sporosarcina luteola NBRC 105378.</title>
        <authorList>
            <person name="Hosoyama A."/>
            <person name="Uohara A."/>
            <person name="Ohji S."/>
            <person name="Ichikawa N."/>
        </authorList>
    </citation>
    <scope>NUCLEOTIDE SEQUENCE [LARGE SCALE GENOMIC DNA]</scope>
    <source>
        <strain evidence="1 2">NBRC 105378</strain>
    </source>
</reference>
<dbReference type="InterPro" id="IPR019657">
    <property type="entry name" value="ComFB"/>
</dbReference>
<dbReference type="Pfam" id="PF10719">
    <property type="entry name" value="ComFB"/>
    <property type="match status" value="1"/>
</dbReference>
<name>A0A511Z6E4_9BACL</name>
<evidence type="ECO:0008006" key="3">
    <source>
        <dbReference type="Google" id="ProtNLM"/>
    </source>
</evidence>
<accession>A0A511Z6E4</accession>
<organism evidence="1 2">
    <name type="scientific">Sporosarcina luteola</name>
    <dbReference type="NCBI Taxonomy" id="582850"/>
    <lineage>
        <taxon>Bacteria</taxon>
        <taxon>Bacillati</taxon>
        <taxon>Bacillota</taxon>
        <taxon>Bacilli</taxon>
        <taxon>Bacillales</taxon>
        <taxon>Caryophanaceae</taxon>
        <taxon>Sporosarcina</taxon>
    </lineage>
</organism>